<dbReference type="PANTHER" id="PTHR38768:SF1">
    <property type="entry name" value="UPF0502 PROTEIN YCEH"/>
    <property type="match status" value="1"/>
</dbReference>
<dbReference type="Gene3D" id="1.10.10.10">
    <property type="entry name" value="Winged helix-like DNA-binding domain superfamily/Winged helix DNA-binding domain"/>
    <property type="match status" value="2"/>
</dbReference>
<evidence type="ECO:0000313" key="3">
    <source>
        <dbReference type="Proteomes" id="UP001364472"/>
    </source>
</evidence>
<dbReference type="Pfam" id="PF04337">
    <property type="entry name" value="DUF480"/>
    <property type="match status" value="1"/>
</dbReference>
<dbReference type="InterPro" id="IPR007432">
    <property type="entry name" value="DUF480"/>
</dbReference>
<proteinExistence type="inferred from homology"/>
<protein>
    <submittedName>
        <fullName evidence="2">YceH family protein</fullName>
    </submittedName>
</protein>
<comment type="caution">
    <text evidence="2">The sequence shown here is derived from an EMBL/GenBank/DDBJ whole genome shotgun (WGS) entry which is preliminary data.</text>
</comment>
<name>A0AAW9R0Y1_9GAMM</name>
<dbReference type="PANTHER" id="PTHR38768">
    <property type="entry name" value="UPF0502 PROTEIN YCEH"/>
    <property type="match status" value="1"/>
</dbReference>
<dbReference type="AlphaFoldDB" id="A0AAW9R0Y1"/>
<evidence type="ECO:0000256" key="1">
    <source>
        <dbReference type="HAMAP-Rule" id="MF_01584"/>
    </source>
</evidence>
<dbReference type="HAMAP" id="MF_01584">
    <property type="entry name" value="UPF0502"/>
    <property type="match status" value="1"/>
</dbReference>
<dbReference type="RefSeq" id="WP_337334020.1">
    <property type="nucleotide sequence ID" value="NZ_JBBDHC010000001.1"/>
</dbReference>
<reference evidence="2 3" key="1">
    <citation type="journal article" date="2016" name="Antonie Van Leeuwenhoek">
        <title>Denitratimonas tolerans gen. nov., sp. nov., a denitrifying bacterium isolated from a bioreactor for tannery wastewater treatment.</title>
        <authorList>
            <person name="Han S.I."/>
            <person name="Kim J.O."/>
            <person name="Lee Y.R."/>
            <person name="Ekpeghere K.I."/>
            <person name="Koh S.C."/>
            <person name="Whang K.S."/>
        </authorList>
    </citation>
    <scope>NUCLEOTIDE SEQUENCE [LARGE SCALE GENOMIC DNA]</scope>
    <source>
        <strain evidence="2 3">KACC 17565</strain>
    </source>
</reference>
<dbReference type="Proteomes" id="UP001364472">
    <property type="component" value="Unassembled WGS sequence"/>
</dbReference>
<dbReference type="InterPro" id="IPR036390">
    <property type="entry name" value="WH_DNA-bd_sf"/>
</dbReference>
<keyword evidence="3" id="KW-1185">Reference proteome</keyword>
<dbReference type="InterPro" id="IPR036388">
    <property type="entry name" value="WH-like_DNA-bd_sf"/>
</dbReference>
<evidence type="ECO:0000313" key="2">
    <source>
        <dbReference type="EMBL" id="MEJ1248171.1"/>
    </source>
</evidence>
<dbReference type="SUPFAM" id="SSF46785">
    <property type="entry name" value="Winged helix' DNA-binding domain"/>
    <property type="match status" value="2"/>
</dbReference>
<organism evidence="2 3">
    <name type="scientific">Denitratimonas tolerans</name>
    <dbReference type="NCBI Taxonomy" id="1338420"/>
    <lineage>
        <taxon>Bacteria</taxon>
        <taxon>Pseudomonadati</taxon>
        <taxon>Pseudomonadota</taxon>
        <taxon>Gammaproteobacteria</taxon>
        <taxon>Lysobacterales</taxon>
        <taxon>Lysobacteraceae</taxon>
        <taxon>Denitratimonas</taxon>
    </lineage>
</organism>
<dbReference type="EMBL" id="JBBDHC010000001">
    <property type="protein sequence ID" value="MEJ1248171.1"/>
    <property type="molecule type" value="Genomic_DNA"/>
</dbReference>
<accession>A0AAW9R0Y1</accession>
<gene>
    <name evidence="2" type="ORF">WB794_00545</name>
</gene>
<comment type="similarity">
    <text evidence="1">Belongs to the UPF0502 family.</text>
</comment>
<sequence length="225" mass="24734">MNDTDVTADAATLPEALRLSPIEARVLGSLIEKEATTPDQYPLTENALTLACNQKTSRDPLMDLSSGEVGHALRQLETRQMVRSQHAARAQRWEHRFTQAYGVTSQQQAVLCMLMLRGPQTLNEIFTRSERIGRFATVDEVRHALERLAQRNPVLATLLPRTAGQREDRWTHLLCGPVDMEAVAAAARPSSAGAPTGLLGRIEALEARIAVLEARLATPNPDARV</sequence>